<feature type="region of interest" description="Disordered" evidence="1">
    <location>
        <begin position="74"/>
        <end position="194"/>
    </location>
</feature>
<evidence type="ECO:0000313" key="5">
    <source>
        <dbReference type="Proteomes" id="UP000030765"/>
    </source>
</evidence>
<reference evidence="4" key="2">
    <citation type="submission" date="2020-05" db="UniProtKB">
        <authorList>
            <consortium name="EnsemblMetazoa"/>
        </authorList>
    </citation>
    <scope>IDENTIFICATION</scope>
</reference>
<feature type="compositionally biased region" description="Low complexity" evidence="1">
    <location>
        <begin position="97"/>
        <end position="112"/>
    </location>
</feature>
<dbReference type="EMBL" id="KE525420">
    <property type="protein sequence ID" value="KFB53589.1"/>
    <property type="molecule type" value="Genomic_DNA"/>
</dbReference>
<dbReference type="VEuPathDB" id="VectorBase:ASIS002707"/>
<name>A0A084WTP5_ANOSI</name>
<keyword evidence="2" id="KW-0732">Signal</keyword>
<organism evidence="3">
    <name type="scientific">Anopheles sinensis</name>
    <name type="common">Mosquito</name>
    <dbReference type="NCBI Taxonomy" id="74873"/>
    <lineage>
        <taxon>Eukaryota</taxon>
        <taxon>Metazoa</taxon>
        <taxon>Ecdysozoa</taxon>
        <taxon>Arthropoda</taxon>
        <taxon>Hexapoda</taxon>
        <taxon>Insecta</taxon>
        <taxon>Pterygota</taxon>
        <taxon>Neoptera</taxon>
        <taxon>Endopterygota</taxon>
        <taxon>Diptera</taxon>
        <taxon>Nematocera</taxon>
        <taxon>Culicoidea</taxon>
        <taxon>Culicidae</taxon>
        <taxon>Anophelinae</taxon>
        <taxon>Anopheles</taxon>
    </lineage>
</organism>
<evidence type="ECO:0000313" key="3">
    <source>
        <dbReference type="EMBL" id="KFB53589.1"/>
    </source>
</evidence>
<dbReference type="OMA" id="APIHMEV"/>
<evidence type="ECO:0000256" key="2">
    <source>
        <dbReference type="SAM" id="SignalP"/>
    </source>
</evidence>
<dbReference type="EnsemblMetazoa" id="ASIC021825-RA">
    <property type="protein sequence ID" value="ASIC021825-PA"/>
    <property type="gene ID" value="ASIC021825"/>
</dbReference>
<gene>
    <name evidence="3" type="ORF">ZHAS_00021825</name>
</gene>
<dbReference type="AlphaFoldDB" id="A0A084WTP5"/>
<dbReference type="OrthoDB" id="7741829at2759"/>
<evidence type="ECO:0000256" key="1">
    <source>
        <dbReference type="SAM" id="MobiDB-lite"/>
    </source>
</evidence>
<feature type="compositionally biased region" description="Polar residues" evidence="1">
    <location>
        <begin position="117"/>
        <end position="136"/>
    </location>
</feature>
<feature type="signal peptide" evidence="2">
    <location>
        <begin position="1"/>
        <end position="21"/>
    </location>
</feature>
<proteinExistence type="predicted"/>
<dbReference type="EMBL" id="ATLV01026905">
    <property type="status" value="NOT_ANNOTATED_CDS"/>
    <property type="molecule type" value="Genomic_DNA"/>
</dbReference>
<evidence type="ECO:0000313" key="4">
    <source>
        <dbReference type="EnsemblMetazoa" id="ASIC021825-PA"/>
    </source>
</evidence>
<keyword evidence="5" id="KW-1185">Reference proteome</keyword>
<dbReference type="VEuPathDB" id="VectorBase:ASIC021825"/>
<feature type="chain" id="PRO_5001785335" evidence="2">
    <location>
        <begin position="22"/>
        <end position="206"/>
    </location>
</feature>
<reference evidence="3 5" key="1">
    <citation type="journal article" date="2014" name="BMC Genomics">
        <title>Genome sequence of Anopheles sinensis provides insight into genetics basis of mosquito competence for malaria parasites.</title>
        <authorList>
            <person name="Zhou D."/>
            <person name="Zhang D."/>
            <person name="Ding G."/>
            <person name="Shi L."/>
            <person name="Hou Q."/>
            <person name="Ye Y."/>
            <person name="Xu Y."/>
            <person name="Zhou H."/>
            <person name="Xiong C."/>
            <person name="Li S."/>
            <person name="Yu J."/>
            <person name="Hong S."/>
            <person name="Yu X."/>
            <person name="Zou P."/>
            <person name="Chen C."/>
            <person name="Chang X."/>
            <person name="Wang W."/>
            <person name="Lv Y."/>
            <person name="Sun Y."/>
            <person name="Ma L."/>
            <person name="Shen B."/>
            <person name="Zhu C."/>
        </authorList>
    </citation>
    <scope>NUCLEOTIDE SEQUENCE [LARGE SCALE GENOMIC DNA]</scope>
</reference>
<protein>
    <submittedName>
        <fullName evidence="3 4">Uncharacterized protein</fullName>
    </submittedName>
</protein>
<accession>A0A084WTP5</accession>
<sequence>MKSLISLVIVCSLALLDVAVSNPVVLVRSVRAARPQFPFINPYVNVPSWNPLQAGFGVQTPVAGVDLSVPTGLTITGGQQQARPGHPSGAAPSVPLQQPQQYYQNNAPAPNQGGFGNTYQTSQGAQPNVASNNVRPTQGEGLGTRLDEGNGNGQDPSLEEFPCENYDPSLQPVANDGTNPTEHPCAGIGDGNKLNPKQAALLSLVG</sequence>
<dbReference type="Proteomes" id="UP000030765">
    <property type="component" value="Unassembled WGS sequence"/>
</dbReference>